<dbReference type="EC" id="5.2.1.8" evidence="6"/>
<organism evidence="8 9">
    <name type="scientific">Polynucleobacter victoriensis</name>
    <dbReference type="NCBI Taxonomy" id="2049319"/>
    <lineage>
        <taxon>Bacteria</taxon>
        <taxon>Pseudomonadati</taxon>
        <taxon>Pseudomonadota</taxon>
        <taxon>Betaproteobacteria</taxon>
        <taxon>Burkholderiales</taxon>
        <taxon>Burkholderiaceae</taxon>
        <taxon>Polynucleobacter</taxon>
    </lineage>
</organism>
<gene>
    <name evidence="8" type="ORF">SAMN06295916_1233</name>
</gene>
<dbReference type="GO" id="GO:0003755">
    <property type="term" value="F:peptidyl-prolyl cis-trans isomerase activity"/>
    <property type="evidence" value="ECO:0007669"/>
    <property type="project" value="UniProtKB-UniRule"/>
</dbReference>
<sequence length="154" mass="16451">MTNTNTAGGGEVTATSFLTLNYRIALPEGGDVVNTFEDKPATLMMGTGQFAPTLEQALLGMKLGERKTFTLDPEAAFGVKNPDLIRKISMQTLRENSSPEEDYVAGDMIEFNAPNGATYSGTLIAIDGDSATFDFNHPLSGKTILLEAEIIGIL</sequence>
<accession>A0A212TGI2</accession>
<evidence type="ECO:0000256" key="4">
    <source>
        <dbReference type="ARBA" id="ARBA00023235"/>
    </source>
</evidence>
<dbReference type="InterPro" id="IPR046357">
    <property type="entry name" value="PPIase_dom_sf"/>
</dbReference>
<reference evidence="8 9" key="1">
    <citation type="submission" date="2017-06" db="EMBL/GenBank/DDBJ databases">
        <authorList>
            <person name="Kim H.J."/>
            <person name="Triplett B.A."/>
        </authorList>
    </citation>
    <scope>NUCLEOTIDE SEQUENCE [LARGE SCALE GENOMIC DNA]</scope>
    <source>
        <strain evidence="8 9">MWH-VicM1</strain>
    </source>
</reference>
<dbReference type="RefSeq" id="WP_088813099.1">
    <property type="nucleotide sequence ID" value="NZ_FYEX01000001.1"/>
</dbReference>
<evidence type="ECO:0000256" key="6">
    <source>
        <dbReference type="RuleBase" id="RU003915"/>
    </source>
</evidence>
<evidence type="ECO:0000256" key="1">
    <source>
        <dbReference type="ARBA" id="ARBA00000971"/>
    </source>
</evidence>
<evidence type="ECO:0000259" key="7">
    <source>
        <dbReference type="PROSITE" id="PS50059"/>
    </source>
</evidence>
<evidence type="ECO:0000256" key="2">
    <source>
        <dbReference type="ARBA" id="ARBA00006577"/>
    </source>
</evidence>
<evidence type="ECO:0000313" key="9">
    <source>
        <dbReference type="Proteomes" id="UP000197215"/>
    </source>
</evidence>
<dbReference type="Pfam" id="PF00254">
    <property type="entry name" value="FKBP_C"/>
    <property type="match status" value="1"/>
</dbReference>
<proteinExistence type="inferred from homology"/>
<dbReference type="SUPFAM" id="SSF54534">
    <property type="entry name" value="FKBP-like"/>
    <property type="match status" value="1"/>
</dbReference>
<comment type="similarity">
    <text evidence="2 6">Belongs to the FKBP-type PPIase family.</text>
</comment>
<keyword evidence="4 5" id="KW-0413">Isomerase</keyword>
<comment type="catalytic activity">
    <reaction evidence="1 5 6">
        <text>[protein]-peptidylproline (omega=180) = [protein]-peptidylproline (omega=0)</text>
        <dbReference type="Rhea" id="RHEA:16237"/>
        <dbReference type="Rhea" id="RHEA-COMP:10747"/>
        <dbReference type="Rhea" id="RHEA-COMP:10748"/>
        <dbReference type="ChEBI" id="CHEBI:83833"/>
        <dbReference type="ChEBI" id="CHEBI:83834"/>
        <dbReference type="EC" id="5.2.1.8"/>
    </reaction>
</comment>
<name>A0A212TGI2_9BURK</name>
<dbReference type="AlphaFoldDB" id="A0A212TGI2"/>
<dbReference type="PROSITE" id="PS50059">
    <property type="entry name" value="FKBP_PPIASE"/>
    <property type="match status" value="1"/>
</dbReference>
<dbReference type="EMBL" id="FYEX01000001">
    <property type="protein sequence ID" value="SNC65132.1"/>
    <property type="molecule type" value="Genomic_DNA"/>
</dbReference>
<dbReference type="InterPro" id="IPR001179">
    <property type="entry name" value="PPIase_FKBP_dom"/>
</dbReference>
<dbReference type="PANTHER" id="PTHR47861">
    <property type="entry name" value="FKBP-TYPE PEPTIDYL-PROLYL CIS-TRANS ISOMERASE SLYD"/>
    <property type="match status" value="1"/>
</dbReference>
<dbReference type="Gene3D" id="2.40.10.330">
    <property type="match status" value="1"/>
</dbReference>
<dbReference type="Proteomes" id="UP000197215">
    <property type="component" value="Unassembled WGS sequence"/>
</dbReference>
<dbReference type="PANTHER" id="PTHR47861:SF4">
    <property type="entry name" value="FKBP-TYPE 16 KDA PEPTIDYL-PROLYL CIS-TRANS ISOMERASE"/>
    <property type="match status" value="1"/>
</dbReference>
<dbReference type="Gene3D" id="3.10.50.40">
    <property type="match status" value="1"/>
</dbReference>
<protein>
    <recommendedName>
        <fullName evidence="6">Peptidyl-prolyl cis-trans isomerase</fullName>
        <ecNumber evidence="6">5.2.1.8</ecNumber>
    </recommendedName>
</protein>
<keyword evidence="9" id="KW-1185">Reference proteome</keyword>
<feature type="domain" description="PPIase FKBP-type" evidence="7">
    <location>
        <begin position="15"/>
        <end position="78"/>
    </location>
</feature>
<evidence type="ECO:0000256" key="3">
    <source>
        <dbReference type="ARBA" id="ARBA00023110"/>
    </source>
</evidence>
<keyword evidence="3 5" id="KW-0697">Rotamase</keyword>
<evidence type="ECO:0000256" key="5">
    <source>
        <dbReference type="PROSITE-ProRule" id="PRU00277"/>
    </source>
</evidence>
<evidence type="ECO:0000313" key="8">
    <source>
        <dbReference type="EMBL" id="SNC65132.1"/>
    </source>
</evidence>
<dbReference type="OrthoDB" id="9808891at2"/>
<dbReference type="InterPro" id="IPR048261">
    <property type="entry name" value="SlpA/SlyD-like_ins_sf"/>
</dbReference>